<reference evidence="1" key="1">
    <citation type="submission" date="2022-10" db="EMBL/GenBank/DDBJ databases">
        <title>Two novel species of Flavobacterium.</title>
        <authorList>
            <person name="Liu Q."/>
            <person name="Xin Y.-H."/>
        </authorList>
    </citation>
    <scope>NUCLEOTIDE SEQUENCE</scope>
    <source>
        <strain evidence="1">LS1R47</strain>
    </source>
</reference>
<protein>
    <submittedName>
        <fullName evidence="1">Nucleotidyltransferase domain-containing protein</fullName>
    </submittedName>
</protein>
<proteinExistence type="predicted"/>
<organism evidence="1 2">
    <name type="scientific">Flavobacterium frigoritolerans</name>
    <dbReference type="NCBI Taxonomy" id="2987686"/>
    <lineage>
        <taxon>Bacteria</taxon>
        <taxon>Pseudomonadati</taxon>
        <taxon>Bacteroidota</taxon>
        <taxon>Flavobacteriia</taxon>
        <taxon>Flavobacteriales</taxon>
        <taxon>Flavobacteriaceae</taxon>
        <taxon>Flavobacterium</taxon>
    </lineage>
</organism>
<dbReference type="InterPro" id="IPR018775">
    <property type="entry name" value="RlaP"/>
</dbReference>
<dbReference type="Pfam" id="PF10127">
    <property type="entry name" value="RlaP"/>
    <property type="match status" value="1"/>
</dbReference>
<keyword evidence="2" id="KW-1185">Reference proteome</keyword>
<accession>A0A9X2Z0R3</accession>
<name>A0A9X2Z0R3_9FLAO</name>
<dbReference type="AlphaFoldDB" id="A0A9X2Z0R3"/>
<dbReference type="EMBL" id="JAOZEV010000008">
    <property type="protein sequence ID" value="MCV9932959.1"/>
    <property type="molecule type" value="Genomic_DNA"/>
</dbReference>
<comment type="caution">
    <text evidence="1">The sequence shown here is derived from an EMBL/GenBank/DDBJ whole genome shotgun (WGS) entry which is preliminary data.</text>
</comment>
<evidence type="ECO:0000313" key="1">
    <source>
        <dbReference type="EMBL" id="MCV9932959.1"/>
    </source>
</evidence>
<sequence>MKEKILEKLKEIENNKQVDILFSCESSSRAWGFAESRKVI</sequence>
<dbReference type="Proteomes" id="UP001151133">
    <property type="component" value="Unassembled WGS sequence"/>
</dbReference>
<gene>
    <name evidence="1" type="ORF">OIU80_11770</name>
</gene>
<evidence type="ECO:0000313" key="2">
    <source>
        <dbReference type="Proteomes" id="UP001151133"/>
    </source>
</evidence>